<evidence type="ECO:0000313" key="1">
    <source>
        <dbReference type="EMBL" id="OGI63556.1"/>
    </source>
</evidence>
<dbReference type="AlphaFoldDB" id="A0A1F6V291"/>
<reference evidence="1 2" key="1">
    <citation type="journal article" date="2016" name="Nat. Commun.">
        <title>Thousands of microbial genomes shed light on interconnected biogeochemical processes in an aquifer system.</title>
        <authorList>
            <person name="Anantharaman K."/>
            <person name="Brown C.T."/>
            <person name="Hug L.A."/>
            <person name="Sharon I."/>
            <person name="Castelle C.J."/>
            <person name="Probst A.J."/>
            <person name="Thomas B.C."/>
            <person name="Singh A."/>
            <person name="Wilkins M.J."/>
            <person name="Karaoz U."/>
            <person name="Brodie E.L."/>
            <person name="Williams K.H."/>
            <person name="Hubbard S.S."/>
            <person name="Banfield J.F."/>
        </authorList>
    </citation>
    <scope>NUCLEOTIDE SEQUENCE [LARGE SCALE GENOMIC DNA]</scope>
</reference>
<accession>A0A1F6V291</accession>
<gene>
    <name evidence="1" type="ORF">A2818_01885</name>
</gene>
<protein>
    <submittedName>
        <fullName evidence="1">Uncharacterized protein</fullName>
    </submittedName>
</protein>
<evidence type="ECO:0000313" key="2">
    <source>
        <dbReference type="Proteomes" id="UP000177602"/>
    </source>
</evidence>
<dbReference type="EMBL" id="MFTN01000001">
    <property type="protein sequence ID" value="OGI63556.1"/>
    <property type="molecule type" value="Genomic_DNA"/>
</dbReference>
<sequence>MKNQSEKRTRSTGSVSSICQNCKKDFTIESEDFNFYERVEVPPPTFCPECRIVRRMSFLNDRNFHKRKCGKTGEMCVSLFPQDFKTPVYSPKAWWADDWDATEYGQEYDFSKPFFKQFKELMDRVPQFAMQSQYTTLINSEYTMMGTYNRNCFMVTNTEYSTECVYTTFTSYGNNCLDVYMCHNSELCYQCINVRRCSRVVFSMDCEDCFDIAFSKNLRGCNSCFGCFNLHKKSYCFFNEQLSKEEYKNKLKECDTGSERVVKELLDRFEKESLKYPRKFMEGIKNVNVSGNYLYESKNAFGCFESTGLEDCKYCQFCFLKPTRDSYDMTQWGGNARFVYDCMGAGDNETMVKFSIDCWAQGSNIEYSYHIVSPNDDLFGCIGLKHKRYCILNKQYTKEEYEKLIPKIKKHMNAMPYIDKKGRVYKYGEFFPSELSFFGYNETLAYSYFPLSKEEAKEKGFNWTEIKINKYETTKKSSELPDNIKDVTDSILDKIIEDEVNQRPYKIVPQELSILRRLNVPLPRKHHNYRHYDRVSMRNPMKLWHRRCMCNPTSQSFNGRGKTNHFHGKEKCVVEFKTTYAPDRPEIIYCEKCYQQEIY</sequence>
<dbReference type="STRING" id="1801737.A2818_01885"/>
<proteinExistence type="predicted"/>
<dbReference type="Proteomes" id="UP000177602">
    <property type="component" value="Unassembled WGS sequence"/>
</dbReference>
<comment type="caution">
    <text evidence="1">The sequence shown here is derived from an EMBL/GenBank/DDBJ whole genome shotgun (WGS) entry which is preliminary data.</text>
</comment>
<organism evidence="1 2">
    <name type="scientific">Candidatus Nomurabacteria bacterium RIFCSPHIGHO2_01_FULL_40_12</name>
    <dbReference type="NCBI Taxonomy" id="1801737"/>
    <lineage>
        <taxon>Bacteria</taxon>
        <taxon>Candidatus Nomuraibacteriota</taxon>
    </lineage>
</organism>
<name>A0A1F6V291_9BACT</name>